<name>A0A1J4J6R1_9EUKA</name>
<dbReference type="EMBL" id="MLAK01001370">
    <property type="protein sequence ID" value="OHS93871.1"/>
    <property type="molecule type" value="Genomic_DNA"/>
</dbReference>
<gene>
    <name evidence="2" type="ORF">TRFO_02409</name>
</gene>
<evidence type="ECO:0000313" key="3">
    <source>
        <dbReference type="Proteomes" id="UP000179807"/>
    </source>
</evidence>
<protein>
    <submittedName>
        <fullName evidence="2">Uncharacterized protein</fullName>
    </submittedName>
</protein>
<organism evidence="2 3">
    <name type="scientific">Tritrichomonas foetus</name>
    <dbReference type="NCBI Taxonomy" id="1144522"/>
    <lineage>
        <taxon>Eukaryota</taxon>
        <taxon>Metamonada</taxon>
        <taxon>Parabasalia</taxon>
        <taxon>Tritrichomonadida</taxon>
        <taxon>Tritrichomonadidae</taxon>
        <taxon>Tritrichomonas</taxon>
    </lineage>
</organism>
<dbReference type="Proteomes" id="UP000179807">
    <property type="component" value="Unassembled WGS sequence"/>
</dbReference>
<dbReference type="GeneID" id="94825377"/>
<evidence type="ECO:0000313" key="2">
    <source>
        <dbReference type="EMBL" id="OHS93871.1"/>
    </source>
</evidence>
<keyword evidence="3" id="KW-1185">Reference proteome</keyword>
<dbReference type="VEuPathDB" id="TrichDB:TRFO_02409"/>
<comment type="caution">
    <text evidence="2">The sequence shown here is derived from an EMBL/GenBank/DDBJ whole genome shotgun (WGS) entry which is preliminary data.</text>
</comment>
<feature type="region of interest" description="Disordered" evidence="1">
    <location>
        <begin position="1"/>
        <end position="25"/>
    </location>
</feature>
<proteinExistence type="predicted"/>
<accession>A0A1J4J6R1</accession>
<dbReference type="AlphaFoldDB" id="A0A1J4J6R1"/>
<evidence type="ECO:0000256" key="1">
    <source>
        <dbReference type="SAM" id="MobiDB-lite"/>
    </source>
</evidence>
<reference evidence="2" key="1">
    <citation type="submission" date="2016-10" db="EMBL/GenBank/DDBJ databases">
        <authorList>
            <person name="Benchimol M."/>
            <person name="Almeida L.G."/>
            <person name="Vasconcelos A.T."/>
            <person name="Perreira-Neves A."/>
            <person name="Rosa I.A."/>
            <person name="Tasca T."/>
            <person name="Bogo M.R."/>
            <person name="de Souza W."/>
        </authorList>
    </citation>
    <scope>NUCLEOTIDE SEQUENCE [LARGE SCALE GENOMIC DNA]</scope>
    <source>
        <strain evidence="2">K</strain>
    </source>
</reference>
<feature type="compositionally biased region" description="Basic and acidic residues" evidence="1">
    <location>
        <begin position="1"/>
        <end position="20"/>
    </location>
</feature>
<sequence>MSGKAEHFEEEHDETAEQTKPKSHPIAEFFNNGDNILDQMKISTLTSILFKKKIYNDKYDKFIMENYKSRMGFYITTLFNQNFDIFTPPQNYLQNYDSFILFEFYEQLFKMIGKNEKNVATIDFGYELNIVPVLECLETGIITKNLYKLIEKMRFKKWNNGSILAKCVDYRLLPIKEFYKRLVIGPELIDYHSSRLLQDSGVKEKLEFEQQALLLANPILCDDPSSDVARINSAIDWRKKIWYNYNPPSKETMTKKKHHEYYTTTARVSSIYKKPNISQEELANIFGSYQV</sequence>
<dbReference type="OrthoDB" id="10625769at2759"/>
<dbReference type="RefSeq" id="XP_068347008.1">
    <property type="nucleotide sequence ID" value="XM_068490673.1"/>
</dbReference>